<dbReference type="Gene3D" id="1.20.1280.50">
    <property type="match status" value="1"/>
</dbReference>
<dbReference type="AlphaFoldDB" id="A0A4Y7Q7T5"/>
<dbReference type="Gene3D" id="3.80.10.10">
    <property type="entry name" value="Ribonuclease Inhibitor"/>
    <property type="match status" value="1"/>
</dbReference>
<dbReference type="PANTHER" id="PTHR38926">
    <property type="entry name" value="F-BOX DOMAIN CONTAINING PROTEIN, EXPRESSED"/>
    <property type="match status" value="1"/>
</dbReference>
<evidence type="ECO:0000313" key="1">
    <source>
        <dbReference type="EMBL" id="TDL22969.1"/>
    </source>
</evidence>
<dbReference type="InterPro" id="IPR032675">
    <property type="entry name" value="LRR_dom_sf"/>
</dbReference>
<dbReference type="EMBL" id="ML170172">
    <property type="protein sequence ID" value="TDL22969.1"/>
    <property type="molecule type" value="Genomic_DNA"/>
</dbReference>
<dbReference type="STRING" id="50990.A0A4Y7Q7T5"/>
<dbReference type="SUPFAM" id="SSF52047">
    <property type="entry name" value="RNI-like"/>
    <property type="match status" value="1"/>
</dbReference>
<accession>A0A4Y7Q7T5</accession>
<evidence type="ECO:0000313" key="2">
    <source>
        <dbReference type="Proteomes" id="UP000294933"/>
    </source>
</evidence>
<protein>
    <submittedName>
        <fullName evidence="1">Uncharacterized protein</fullName>
    </submittedName>
</protein>
<dbReference type="VEuPathDB" id="FungiDB:BD410DRAFT_184232"/>
<dbReference type="Proteomes" id="UP000294933">
    <property type="component" value="Unassembled WGS sequence"/>
</dbReference>
<dbReference type="OrthoDB" id="3365698at2759"/>
<organism evidence="1 2">
    <name type="scientific">Rickenella mellea</name>
    <dbReference type="NCBI Taxonomy" id="50990"/>
    <lineage>
        <taxon>Eukaryota</taxon>
        <taxon>Fungi</taxon>
        <taxon>Dikarya</taxon>
        <taxon>Basidiomycota</taxon>
        <taxon>Agaricomycotina</taxon>
        <taxon>Agaricomycetes</taxon>
        <taxon>Hymenochaetales</taxon>
        <taxon>Rickenellaceae</taxon>
        <taxon>Rickenella</taxon>
    </lineage>
</organism>
<sequence>MSFSITSKNDKKSAAHYPHIDSLPYDLLSVIFQFCLLNHRFGLTGMGKLPCAAPSNYEAPLLLMRVCRKWHDFALSTPTLWSRIAFGEGHTITVKPLLDNKMKEWLDRAGSVPLCIDFSEWTYLDASTQAAVDAALLDIFKPSRAWKMVFLQINGPTRSRCVDDILQAVLKRSPMLESFKCVFADPSDTLTLAPIEIGDTPCLTSLAIASESSKRRFYLSLSSIQFYNIRQLTLRLPVSNNHCLEILDRCPYVEVLDLNLKPKQEPWTRTCIQTLDNLHTLRIFSTTEEGVGNLIGGLSTPALSSLTMKFRIPRYRGGSGWPHLTQLLARSRPPLTSLALIHSPMLDDDIIKCLQHCQALTTLSGDRRLFTTEVMAALTPSFSPYKLPLCPAISTIRLEGIHHHFSAVVTMIHARWQISNELLDDHEMKLQTVAVEVQQDYFLRFVQHREIQECREGGMVIESF</sequence>
<proteinExistence type="predicted"/>
<keyword evidence="2" id="KW-1185">Reference proteome</keyword>
<name>A0A4Y7Q7T5_9AGAM</name>
<reference evidence="1 2" key="1">
    <citation type="submission" date="2018-06" db="EMBL/GenBank/DDBJ databases">
        <title>A transcriptomic atlas of mushroom development highlights an independent origin of complex multicellularity.</title>
        <authorList>
            <consortium name="DOE Joint Genome Institute"/>
            <person name="Krizsan K."/>
            <person name="Almasi E."/>
            <person name="Merenyi Z."/>
            <person name="Sahu N."/>
            <person name="Viragh M."/>
            <person name="Koszo T."/>
            <person name="Mondo S."/>
            <person name="Kiss B."/>
            <person name="Balint B."/>
            <person name="Kues U."/>
            <person name="Barry K."/>
            <person name="Hegedus J.C."/>
            <person name="Henrissat B."/>
            <person name="Johnson J."/>
            <person name="Lipzen A."/>
            <person name="Ohm R."/>
            <person name="Nagy I."/>
            <person name="Pangilinan J."/>
            <person name="Yan J."/>
            <person name="Xiong Y."/>
            <person name="Grigoriev I.V."/>
            <person name="Hibbett D.S."/>
            <person name="Nagy L.G."/>
        </authorList>
    </citation>
    <scope>NUCLEOTIDE SEQUENCE [LARGE SCALE GENOMIC DNA]</scope>
    <source>
        <strain evidence="1 2">SZMC22713</strain>
    </source>
</reference>
<dbReference type="PANTHER" id="PTHR38926:SF72">
    <property type="entry name" value="IM:7136021-RELATED"/>
    <property type="match status" value="1"/>
</dbReference>
<gene>
    <name evidence="1" type="ORF">BD410DRAFT_184232</name>
</gene>